<feature type="compositionally biased region" description="Low complexity" evidence="1">
    <location>
        <begin position="22"/>
        <end position="33"/>
    </location>
</feature>
<dbReference type="Proteomes" id="UP000789831">
    <property type="component" value="Unassembled WGS sequence"/>
</dbReference>
<comment type="caution">
    <text evidence="3">The sequence shown here is derived from an EMBL/GenBank/DDBJ whole genome shotgun (WGS) entry which is preliminary data.</text>
</comment>
<evidence type="ECO:0000256" key="1">
    <source>
        <dbReference type="SAM" id="MobiDB-lite"/>
    </source>
</evidence>
<organism evidence="3 4">
    <name type="scientific">Ambispora gerdemannii</name>
    <dbReference type="NCBI Taxonomy" id="144530"/>
    <lineage>
        <taxon>Eukaryota</taxon>
        <taxon>Fungi</taxon>
        <taxon>Fungi incertae sedis</taxon>
        <taxon>Mucoromycota</taxon>
        <taxon>Glomeromycotina</taxon>
        <taxon>Glomeromycetes</taxon>
        <taxon>Archaeosporales</taxon>
        <taxon>Ambisporaceae</taxon>
        <taxon>Ambispora</taxon>
    </lineage>
</organism>
<reference evidence="3" key="1">
    <citation type="submission" date="2021-06" db="EMBL/GenBank/DDBJ databases">
        <authorList>
            <person name="Kallberg Y."/>
            <person name="Tangrot J."/>
            <person name="Rosling A."/>
        </authorList>
    </citation>
    <scope>NUCLEOTIDE SEQUENCE</scope>
    <source>
        <strain evidence="3">MT106</strain>
    </source>
</reference>
<dbReference type="PANTHER" id="PTHR46880">
    <property type="entry name" value="RAS-ASSOCIATING DOMAIN-CONTAINING PROTEIN"/>
    <property type="match status" value="1"/>
</dbReference>
<evidence type="ECO:0000259" key="2">
    <source>
        <dbReference type="Pfam" id="PF25431"/>
    </source>
</evidence>
<gene>
    <name evidence="3" type="ORF">AGERDE_LOCUS6699</name>
</gene>
<keyword evidence="4" id="KW-1185">Reference proteome</keyword>
<dbReference type="AlphaFoldDB" id="A0A9N9FRQ2"/>
<proteinExistence type="predicted"/>
<name>A0A9N9FRQ2_9GLOM</name>
<dbReference type="EMBL" id="CAJVPL010001085">
    <property type="protein sequence ID" value="CAG8551694.1"/>
    <property type="molecule type" value="Genomic_DNA"/>
</dbReference>
<feature type="compositionally biased region" description="Basic and acidic residues" evidence="1">
    <location>
        <begin position="10"/>
        <end position="21"/>
    </location>
</feature>
<evidence type="ECO:0000313" key="3">
    <source>
        <dbReference type="EMBL" id="CAG8551694.1"/>
    </source>
</evidence>
<feature type="compositionally biased region" description="Basic and acidic residues" evidence="1">
    <location>
        <begin position="50"/>
        <end position="59"/>
    </location>
</feature>
<protein>
    <submittedName>
        <fullName evidence="3">5703_t:CDS:1</fullName>
    </submittedName>
</protein>
<evidence type="ECO:0000313" key="4">
    <source>
        <dbReference type="Proteomes" id="UP000789831"/>
    </source>
</evidence>
<feature type="region of interest" description="Disordered" evidence="1">
    <location>
        <begin position="10"/>
        <end position="59"/>
    </location>
</feature>
<dbReference type="OrthoDB" id="2409757at2759"/>
<dbReference type="Pfam" id="PF25431">
    <property type="entry name" value="zf-C17orf113"/>
    <property type="match status" value="1"/>
</dbReference>
<feature type="domain" description="C17orf113 probable zinc finger" evidence="2">
    <location>
        <begin position="71"/>
        <end position="128"/>
    </location>
</feature>
<sequence>MDAFVIREEVGSTRKEKEKESALVSAASSSTTTSKKEAYILPAKKKKKTTNKDINRKHEKNDWDPEWKNIFPWLERRIVGGIPLLFCLWCEKYNPTAKNVFVTGCNTFRKDYLNHHLKINDHNNAIRNLGRRSPDQNDLFTGFSLQVDHDKLQIISRMRCVYLCQETFANISIPDIVELTEIHVKNLDELVYKQSPITLAPPHIGPRKEKTPNSEPLELFSNYASYTNPVSGASFLHAIATVIEVSSSAWSLLIDESNTITHDKNCAIINKHLVQNQPVLRFLGLIELEETIAVVIMQNLNNFLLAKMLNMTKLLHFGSDGDSTMIGIRSGVFTRLKKLNPFMSSCHCIAHRLALAGKDSATTVPYFMDYEVTIKDLYAYFGASHNRWRNLRIY</sequence>
<accession>A0A9N9FRQ2</accession>
<dbReference type="InterPro" id="IPR057456">
    <property type="entry name" value="Znf_C17orf113"/>
</dbReference>
<dbReference type="PANTHER" id="PTHR46880:SF5">
    <property type="entry name" value="DUF4371 DOMAIN-CONTAINING PROTEIN"/>
    <property type="match status" value="1"/>
</dbReference>